<accession>A0AA88AJL9</accession>
<dbReference type="AlphaFoldDB" id="A0AA88AJL9"/>
<organism evidence="1 2">
    <name type="scientific">Ficus carica</name>
    <name type="common">Common fig</name>
    <dbReference type="NCBI Taxonomy" id="3494"/>
    <lineage>
        <taxon>Eukaryota</taxon>
        <taxon>Viridiplantae</taxon>
        <taxon>Streptophyta</taxon>
        <taxon>Embryophyta</taxon>
        <taxon>Tracheophyta</taxon>
        <taxon>Spermatophyta</taxon>
        <taxon>Magnoliopsida</taxon>
        <taxon>eudicotyledons</taxon>
        <taxon>Gunneridae</taxon>
        <taxon>Pentapetalae</taxon>
        <taxon>rosids</taxon>
        <taxon>fabids</taxon>
        <taxon>Rosales</taxon>
        <taxon>Moraceae</taxon>
        <taxon>Ficeae</taxon>
        <taxon>Ficus</taxon>
    </lineage>
</organism>
<evidence type="ECO:0000313" key="2">
    <source>
        <dbReference type="Proteomes" id="UP001187192"/>
    </source>
</evidence>
<dbReference type="EMBL" id="BTGU01000062">
    <property type="protein sequence ID" value="GMN56193.1"/>
    <property type="molecule type" value="Genomic_DNA"/>
</dbReference>
<evidence type="ECO:0000313" key="1">
    <source>
        <dbReference type="EMBL" id="GMN56193.1"/>
    </source>
</evidence>
<reference evidence="1" key="1">
    <citation type="submission" date="2023-07" db="EMBL/GenBank/DDBJ databases">
        <title>draft genome sequence of fig (Ficus carica).</title>
        <authorList>
            <person name="Takahashi T."/>
            <person name="Nishimura K."/>
        </authorList>
    </citation>
    <scope>NUCLEOTIDE SEQUENCE</scope>
</reference>
<sequence>MAQVADRYSATGGEVVNNCRWRRKRSLTARSSGGLVSRASKVSWDSSSIDSTRCSEFDSNICEFLSHRRANNLRVLIFSDLKSVFSPSPNNFKCLHPDITIEIEIEIFRHLRWNGRPTI</sequence>
<comment type="caution">
    <text evidence="1">The sequence shown here is derived from an EMBL/GenBank/DDBJ whole genome shotgun (WGS) entry which is preliminary data.</text>
</comment>
<gene>
    <name evidence="1" type="ORF">TIFTF001_025321</name>
</gene>
<name>A0AA88AJL9_FICCA</name>
<keyword evidence="2" id="KW-1185">Reference proteome</keyword>
<dbReference type="Proteomes" id="UP001187192">
    <property type="component" value="Unassembled WGS sequence"/>
</dbReference>
<proteinExistence type="predicted"/>
<protein>
    <submittedName>
        <fullName evidence="1">Uncharacterized protein</fullName>
    </submittedName>
</protein>